<dbReference type="RefSeq" id="WP_368008575.1">
    <property type="nucleotide sequence ID" value="NZ_JAMXFF010000042.1"/>
</dbReference>
<evidence type="ECO:0000313" key="5">
    <source>
        <dbReference type="Proteomes" id="UP001525890"/>
    </source>
</evidence>
<dbReference type="Pfam" id="PF04509">
    <property type="entry name" value="CheC"/>
    <property type="match status" value="1"/>
</dbReference>
<keyword evidence="1" id="KW-0145">Chemotaxis</keyword>
<dbReference type="InterPro" id="IPR007597">
    <property type="entry name" value="CheC"/>
</dbReference>
<evidence type="ECO:0000256" key="1">
    <source>
        <dbReference type="ARBA" id="ARBA00022500"/>
    </source>
</evidence>
<keyword evidence="5" id="KW-1185">Reference proteome</keyword>
<gene>
    <name evidence="4" type="ORF">NG799_22570</name>
</gene>
<proteinExistence type="predicted"/>
<dbReference type="SUPFAM" id="SSF103039">
    <property type="entry name" value="CheC-like"/>
    <property type="match status" value="1"/>
</dbReference>
<keyword evidence="2" id="KW-0378">Hydrolase</keyword>
<dbReference type="CDD" id="cd17910">
    <property type="entry name" value="CheC_ClassII"/>
    <property type="match status" value="1"/>
</dbReference>
<name>A0ABT2MWG2_9CYAN</name>
<evidence type="ECO:0000313" key="4">
    <source>
        <dbReference type="EMBL" id="MCT7969102.1"/>
    </source>
</evidence>
<accession>A0ABT2MWG2</accession>
<dbReference type="PANTHER" id="PTHR43693:SF1">
    <property type="entry name" value="PROTEIN PHOSPHATASE CHEZ"/>
    <property type="match status" value="1"/>
</dbReference>
<dbReference type="PANTHER" id="PTHR43693">
    <property type="entry name" value="PROTEIN PHOSPHATASE CHEZ"/>
    <property type="match status" value="1"/>
</dbReference>
<comment type="caution">
    <text evidence="4">The sequence shown here is derived from an EMBL/GenBank/DDBJ whole genome shotgun (WGS) entry which is preliminary data.</text>
</comment>
<dbReference type="Gene3D" id="3.40.1550.10">
    <property type="entry name" value="CheC-like"/>
    <property type="match status" value="1"/>
</dbReference>
<evidence type="ECO:0000256" key="2">
    <source>
        <dbReference type="ARBA" id="ARBA00022801"/>
    </source>
</evidence>
<sequence>MKLTETQQDALSELLNMGFARTASALSELTGHRVLLEVPEVSIHPIEALSAKLGTFVKGEIATVQQIFTGRVSGNALLLLNYDGAVQLTELVTPEQDIHRDRLDASAAEVLTEIGNILLNACLSVFGNLLQMQISFSVPRLHLEALDGLLHSLSIGKAEMRYAMVVYTGFRMKENSIHGYLVMVLSVVSLEKLLEEIDKWASEEIAPPNLSISS</sequence>
<feature type="domain" description="CheC-like protein" evidence="3">
    <location>
        <begin position="7"/>
        <end position="43"/>
    </location>
</feature>
<dbReference type="EMBL" id="JAMXFF010000042">
    <property type="protein sequence ID" value="MCT7969102.1"/>
    <property type="molecule type" value="Genomic_DNA"/>
</dbReference>
<dbReference type="InterPro" id="IPR050992">
    <property type="entry name" value="CheZ_family_phosphatases"/>
</dbReference>
<dbReference type="InterPro" id="IPR028976">
    <property type="entry name" value="CheC-like_sf"/>
</dbReference>
<dbReference type="Proteomes" id="UP001525890">
    <property type="component" value="Unassembled WGS sequence"/>
</dbReference>
<evidence type="ECO:0000259" key="3">
    <source>
        <dbReference type="Pfam" id="PF04509"/>
    </source>
</evidence>
<organism evidence="4 5">
    <name type="scientific">Laspinema palackyanum D2a</name>
    <dbReference type="NCBI Taxonomy" id="2953684"/>
    <lineage>
        <taxon>Bacteria</taxon>
        <taxon>Bacillati</taxon>
        <taxon>Cyanobacteriota</taxon>
        <taxon>Cyanophyceae</taxon>
        <taxon>Oscillatoriophycideae</taxon>
        <taxon>Oscillatoriales</taxon>
        <taxon>Laspinemataceae</taxon>
        <taxon>Laspinema</taxon>
        <taxon>Laspinema palackyanum</taxon>
    </lineage>
</organism>
<reference evidence="4 5" key="1">
    <citation type="journal article" date="2022" name="Front. Microbiol.">
        <title>High genomic differentiation and limited gene flow indicate recent cryptic speciation within the genus Laspinema (cyanobacteria).</title>
        <authorList>
            <person name="Stanojkovic A."/>
            <person name="Skoupy S."/>
            <person name="Skaloud P."/>
            <person name="Dvorak P."/>
        </authorList>
    </citation>
    <scope>NUCLEOTIDE SEQUENCE [LARGE SCALE GENOMIC DNA]</scope>
    <source>
        <strain evidence="4 5">D2a</strain>
    </source>
</reference>
<protein>
    <submittedName>
        <fullName evidence="4">Chemotaxis protein CheC</fullName>
    </submittedName>
</protein>